<comment type="caution">
    <text evidence="3">The sequence shown here is derived from an EMBL/GenBank/DDBJ whole genome shotgun (WGS) entry which is preliminary data.</text>
</comment>
<dbReference type="PANTHER" id="PTHR30097">
    <property type="entry name" value="CATION EFFLUX SYSTEM PROTEIN CUSB"/>
    <property type="match status" value="1"/>
</dbReference>
<dbReference type="Gene3D" id="2.40.420.20">
    <property type="match status" value="1"/>
</dbReference>
<organism evidence="3 4">
    <name type="scientific">Candidatus Methanofishera endochildressiae</name>
    <dbReference type="NCBI Taxonomy" id="2738884"/>
    <lineage>
        <taxon>Bacteria</taxon>
        <taxon>Pseudomonadati</taxon>
        <taxon>Pseudomonadota</taxon>
        <taxon>Gammaproteobacteria</taxon>
        <taxon>Candidatus Methanofishera</taxon>
    </lineage>
</organism>
<evidence type="ECO:0000313" key="3">
    <source>
        <dbReference type="EMBL" id="NYT46760.1"/>
    </source>
</evidence>
<evidence type="ECO:0000259" key="2">
    <source>
        <dbReference type="Pfam" id="PF25975"/>
    </source>
</evidence>
<name>A0A7Z0MNQ6_9GAMM</name>
<evidence type="ECO:0000313" key="4">
    <source>
        <dbReference type="Proteomes" id="UP000537890"/>
    </source>
</evidence>
<dbReference type="SUPFAM" id="SSF111369">
    <property type="entry name" value="HlyD-like secretion proteins"/>
    <property type="match status" value="1"/>
</dbReference>
<dbReference type="GO" id="GO:0030288">
    <property type="term" value="C:outer membrane-bounded periplasmic space"/>
    <property type="evidence" value="ECO:0007669"/>
    <property type="project" value="TreeGrafter"/>
</dbReference>
<dbReference type="Gene3D" id="1.10.287.470">
    <property type="entry name" value="Helix hairpin bin"/>
    <property type="match status" value="1"/>
</dbReference>
<reference evidence="3 4" key="1">
    <citation type="submission" date="2020-05" db="EMBL/GenBank/DDBJ databases">
        <title>Horizontal transmission and recombination maintain forever young bacterial symbiont genomes.</title>
        <authorList>
            <person name="Russell S.L."/>
            <person name="Pepper-Tunick E."/>
            <person name="Svedberg J."/>
            <person name="Byrne A."/>
            <person name="Ruelas Castillo J."/>
            <person name="Vollmers C."/>
            <person name="Beinart R.A."/>
            <person name="Corbett-Detig R."/>
        </authorList>
    </citation>
    <scope>NUCLEOTIDE SEQUENCE [LARGE SCALE GENOMIC DNA]</scope>
    <source>
        <strain evidence="3">4727-3</strain>
    </source>
</reference>
<dbReference type="Gene3D" id="2.40.30.170">
    <property type="match status" value="1"/>
</dbReference>
<proteinExistence type="predicted"/>
<accession>A0A7Z0MNQ6</accession>
<dbReference type="GO" id="GO:0015679">
    <property type="term" value="P:plasma membrane copper ion transport"/>
    <property type="evidence" value="ECO:0007669"/>
    <property type="project" value="TreeGrafter"/>
</dbReference>
<protein>
    <submittedName>
        <fullName evidence="3">Efflux RND transporter periplasmic adaptor subunit</fullName>
    </submittedName>
</protein>
<dbReference type="InterPro" id="IPR051909">
    <property type="entry name" value="MFP_Cation_Efflux"/>
</dbReference>
<dbReference type="PANTHER" id="PTHR30097:SF4">
    <property type="entry name" value="SLR6042 PROTEIN"/>
    <property type="match status" value="1"/>
</dbReference>
<dbReference type="Pfam" id="PF25975">
    <property type="entry name" value="CzcB_C"/>
    <property type="match status" value="1"/>
</dbReference>
<evidence type="ECO:0000256" key="1">
    <source>
        <dbReference type="ARBA" id="ARBA00022448"/>
    </source>
</evidence>
<sequence>MNSPELLTLQLHHLKSVNDLQLARADYARDKKLYKEGVIADRRWLQTKTNYHVFVSHLNETRQLLQISGVTDADIKALEKTQQLSSQLKILAPISGVVLERMVTIGEKAEALAPLFRVANFDKLWLDISIPQQRIEFVRLDDKVQVSNSDVTARIFLLGQHVDHVNQTVLARAEVETAKDSIRPGQTVAVKIIQNKATLMFQVPNSALAKYAGDTYLFLRTATGFTAKPVQIVGRKKKQTIIAGDLQENDEIAIRGAVALKANFLGLGDDE</sequence>
<dbReference type="EMBL" id="JACCHS010000037">
    <property type="protein sequence ID" value="NYT46760.1"/>
    <property type="molecule type" value="Genomic_DNA"/>
</dbReference>
<keyword evidence="1" id="KW-0813">Transport</keyword>
<dbReference type="GO" id="GO:0060003">
    <property type="term" value="P:copper ion export"/>
    <property type="evidence" value="ECO:0007669"/>
    <property type="project" value="TreeGrafter"/>
</dbReference>
<gene>
    <name evidence="3" type="ORF">H0A75_03030</name>
</gene>
<dbReference type="AlphaFoldDB" id="A0A7Z0MNQ6"/>
<dbReference type="InterPro" id="IPR058649">
    <property type="entry name" value="CzcB_C"/>
</dbReference>
<dbReference type="Proteomes" id="UP000537890">
    <property type="component" value="Unassembled WGS sequence"/>
</dbReference>
<dbReference type="GO" id="GO:0046914">
    <property type="term" value="F:transition metal ion binding"/>
    <property type="evidence" value="ECO:0007669"/>
    <property type="project" value="TreeGrafter"/>
</dbReference>
<dbReference type="Gene3D" id="2.40.50.100">
    <property type="match status" value="1"/>
</dbReference>
<feature type="domain" description="CzcB-like C-terminal circularly permuted SH3-like" evidence="2">
    <location>
        <begin position="202"/>
        <end position="261"/>
    </location>
</feature>